<gene>
    <name evidence="1" type="ORF">H8L47_17275</name>
</gene>
<dbReference type="PANTHER" id="PTHR36931">
    <property type="entry name" value="UPF0153 PROTEIN YEIW"/>
    <property type="match status" value="1"/>
</dbReference>
<proteinExistence type="predicted"/>
<dbReference type="Pfam" id="PF03692">
    <property type="entry name" value="CxxCxxCC"/>
    <property type="match status" value="1"/>
</dbReference>
<keyword evidence="2" id="KW-1185">Reference proteome</keyword>
<accession>A0ABR6ZC31</accession>
<dbReference type="InterPro" id="IPR005358">
    <property type="entry name" value="Puta_zinc/iron-chelating_dom"/>
</dbReference>
<evidence type="ECO:0000313" key="1">
    <source>
        <dbReference type="EMBL" id="MBC3909312.1"/>
    </source>
</evidence>
<dbReference type="InterPro" id="IPR052572">
    <property type="entry name" value="UPF0153_domain"/>
</dbReference>
<protein>
    <submittedName>
        <fullName evidence="1">YkgJ family cysteine cluster protein</fullName>
    </submittedName>
</protein>
<reference evidence="1 2" key="1">
    <citation type="submission" date="2020-08" db="EMBL/GenBank/DDBJ databases">
        <title>Novel species isolated from subtropical streams in China.</title>
        <authorList>
            <person name="Lu H."/>
        </authorList>
    </citation>
    <scope>NUCLEOTIDE SEQUENCE [LARGE SCALE GENOMIC DNA]</scope>
    <source>
        <strain evidence="1 2">NL8W</strain>
    </source>
</reference>
<sequence length="94" mass="9944">MSTYFSCRPHCAACCIAPSISSPIPGMPNGKPAGVPCIQLDENLACKIFNHPERPAVCAGLQASFDMCGESKEKAMFYLTQLEVATAPTCLSSS</sequence>
<comment type="caution">
    <text evidence="1">The sequence shown here is derived from an EMBL/GenBank/DDBJ whole genome shotgun (WGS) entry which is preliminary data.</text>
</comment>
<evidence type="ECO:0000313" key="2">
    <source>
        <dbReference type="Proteomes" id="UP000646911"/>
    </source>
</evidence>
<dbReference type="EMBL" id="JACOFX010000009">
    <property type="protein sequence ID" value="MBC3909312.1"/>
    <property type="molecule type" value="Genomic_DNA"/>
</dbReference>
<dbReference type="Proteomes" id="UP000646911">
    <property type="component" value="Unassembled WGS sequence"/>
</dbReference>
<dbReference type="RefSeq" id="WP_186954837.1">
    <property type="nucleotide sequence ID" value="NZ_JACOFX010000009.1"/>
</dbReference>
<name>A0ABR6ZC31_9BURK</name>
<organism evidence="1 2">
    <name type="scientific">Undibacterium umbellatum</name>
    <dbReference type="NCBI Taxonomy" id="2762300"/>
    <lineage>
        <taxon>Bacteria</taxon>
        <taxon>Pseudomonadati</taxon>
        <taxon>Pseudomonadota</taxon>
        <taxon>Betaproteobacteria</taxon>
        <taxon>Burkholderiales</taxon>
        <taxon>Oxalobacteraceae</taxon>
        <taxon>Undibacterium</taxon>
    </lineage>
</organism>
<dbReference type="PANTHER" id="PTHR36931:SF1">
    <property type="entry name" value="UPF0153 PROTEIN YEIW"/>
    <property type="match status" value="1"/>
</dbReference>